<evidence type="ECO:0000313" key="2">
    <source>
        <dbReference type="Proteomes" id="UP001596549"/>
    </source>
</evidence>
<dbReference type="RefSeq" id="WP_379749956.1">
    <property type="nucleotide sequence ID" value="NZ_JBHTCP010000039.1"/>
</dbReference>
<protein>
    <recommendedName>
        <fullName evidence="3">TMhelix containing protein</fullName>
    </recommendedName>
</protein>
<comment type="caution">
    <text evidence="1">The sequence shown here is derived from an EMBL/GenBank/DDBJ whole genome shotgun (WGS) entry which is preliminary data.</text>
</comment>
<gene>
    <name evidence="1" type="ORF">ACFQPF_12045</name>
</gene>
<accession>A0ABW2NUT5</accession>
<sequence length="55" mass="6173">MNKDLLEYIKVACLVIMAVSLSVLAWNSVQLVSEIEEVGVQISYINEVLNNMMTN</sequence>
<dbReference type="Proteomes" id="UP001596549">
    <property type="component" value="Unassembled WGS sequence"/>
</dbReference>
<evidence type="ECO:0000313" key="1">
    <source>
        <dbReference type="EMBL" id="MFC7372406.1"/>
    </source>
</evidence>
<name>A0ABW2NUT5_9BACL</name>
<proteinExistence type="predicted"/>
<keyword evidence="2" id="KW-1185">Reference proteome</keyword>
<reference evidence="2" key="1">
    <citation type="journal article" date="2019" name="Int. J. Syst. Evol. Microbiol.">
        <title>The Global Catalogue of Microorganisms (GCM) 10K type strain sequencing project: providing services to taxonomists for standard genome sequencing and annotation.</title>
        <authorList>
            <consortium name="The Broad Institute Genomics Platform"/>
            <consortium name="The Broad Institute Genome Sequencing Center for Infectious Disease"/>
            <person name="Wu L."/>
            <person name="Ma J."/>
        </authorList>
    </citation>
    <scope>NUCLEOTIDE SEQUENCE [LARGE SCALE GENOMIC DNA]</scope>
    <source>
        <strain evidence="2">NBRC 106396</strain>
    </source>
</reference>
<dbReference type="EMBL" id="JBHTCP010000039">
    <property type="protein sequence ID" value="MFC7372406.1"/>
    <property type="molecule type" value="Genomic_DNA"/>
</dbReference>
<organism evidence="1 2">
    <name type="scientific">Fictibacillus iocasae</name>
    <dbReference type="NCBI Taxonomy" id="2715437"/>
    <lineage>
        <taxon>Bacteria</taxon>
        <taxon>Bacillati</taxon>
        <taxon>Bacillota</taxon>
        <taxon>Bacilli</taxon>
        <taxon>Bacillales</taxon>
        <taxon>Fictibacillaceae</taxon>
        <taxon>Fictibacillus</taxon>
    </lineage>
</organism>
<evidence type="ECO:0008006" key="3">
    <source>
        <dbReference type="Google" id="ProtNLM"/>
    </source>
</evidence>